<sequence>MALFSQTGTLAGVPVTVTPFSGGGSPAVYLEVHNLHQTNAYTVLVQGQTFALPAGRKLVIEGGVSDVIVNGTGDYAVMGNDVNSPLPRLESSSNYTQTLTGGSPADGITLEDTGVVLQVKNLGIGNTKLKSSCLKFRNADTGVMALPGTPAISRIQVLGLPADGETLRIVLGAYDTTFTWKNVAVLPTDILIGIGPGSCALELAVVLNADAAFTAIAAATQLPLATGPGGDTILTCLDYALIQAGTPFANSSGSANVTINTEAGVAEGLAGVSYVQHNVTVDDVSRGNVCMPCAGVIASWSMIALRTGLAPEPVALHMTGSVVQVNTSTLVYYDNYGTYSLTAGDVIQAIIYTRL</sequence>
<dbReference type="EMBL" id="LR796723">
    <property type="protein sequence ID" value="CAB4162043.1"/>
    <property type="molecule type" value="Genomic_DNA"/>
</dbReference>
<accession>A0A6J5NSV7</accession>
<organism evidence="1">
    <name type="scientific">uncultured Caudovirales phage</name>
    <dbReference type="NCBI Taxonomy" id="2100421"/>
    <lineage>
        <taxon>Viruses</taxon>
        <taxon>Duplodnaviria</taxon>
        <taxon>Heunggongvirae</taxon>
        <taxon>Uroviricota</taxon>
        <taxon>Caudoviricetes</taxon>
        <taxon>Peduoviridae</taxon>
        <taxon>Maltschvirus</taxon>
        <taxon>Maltschvirus maltsch</taxon>
    </lineage>
</organism>
<reference evidence="1" key="1">
    <citation type="submission" date="2020-04" db="EMBL/GenBank/DDBJ databases">
        <authorList>
            <person name="Chiriac C."/>
            <person name="Salcher M."/>
            <person name="Ghai R."/>
            <person name="Kavagutti S V."/>
        </authorList>
    </citation>
    <scope>NUCLEOTIDE SEQUENCE</scope>
</reference>
<proteinExistence type="predicted"/>
<name>A0A6J5NSV7_9CAUD</name>
<evidence type="ECO:0000313" key="1">
    <source>
        <dbReference type="EMBL" id="CAB4162043.1"/>
    </source>
</evidence>
<protein>
    <submittedName>
        <fullName evidence="1">Uncharacterized protein</fullName>
    </submittedName>
</protein>
<gene>
    <name evidence="1" type="ORF">UFOVP777_18</name>
</gene>